<proteinExistence type="predicted"/>
<keyword evidence="2" id="KW-0479">Metal-binding</keyword>
<dbReference type="PANTHER" id="PTHR11709:SF518">
    <property type="entry name" value="MULTICOPPER OXIDASE"/>
    <property type="match status" value="1"/>
</dbReference>
<keyword evidence="8" id="KW-1185">Reference proteome</keyword>
<comment type="subcellular location">
    <subcellularLocation>
        <location evidence="1">Periplasm</location>
    </subcellularLocation>
</comment>
<dbReference type="Proteomes" id="UP001082899">
    <property type="component" value="Unassembled WGS sequence"/>
</dbReference>
<gene>
    <name evidence="7" type="ORF">OVY01_04665</name>
</gene>
<dbReference type="InterPro" id="IPR011706">
    <property type="entry name" value="Cu-oxidase_C"/>
</dbReference>
<dbReference type="PANTHER" id="PTHR11709">
    <property type="entry name" value="MULTI-COPPER OXIDASE"/>
    <property type="match status" value="1"/>
</dbReference>
<dbReference type="RefSeq" id="WP_267846010.1">
    <property type="nucleotide sequence ID" value="NZ_JAPMXC010000001.1"/>
</dbReference>
<evidence type="ECO:0000256" key="3">
    <source>
        <dbReference type="ARBA" id="ARBA00023002"/>
    </source>
</evidence>
<name>A0ABT3ZKS2_9BURK</name>
<protein>
    <submittedName>
        <fullName evidence="7">Multicopper oxidase domain-containing protein</fullName>
    </submittedName>
</protein>
<dbReference type="InterPro" id="IPR002355">
    <property type="entry name" value="Cu_oxidase_Cu_BS"/>
</dbReference>
<dbReference type="Pfam" id="PF07731">
    <property type="entry name" value="Cu-oxidase_2"/>
    <property type="match status" value="1"/>
</dbReference>
<keyword evidence="3" id="KW-0560">Oxidoreductase</keyword>
<evidence type="ECO:0000259" key="6">
    <source>
        <dbReference type="Pfam" id="PF07732"/>
    </source>
</evidence>
<dbReference type="InterPro" id="IPR011707">
    <property type="entry name" value="Cu-oxidase-like_N"/>
</dbReference>
<feature type="domain" description="Plastocyanin-like" evidence="5">
    <location>
        <begin position="510"/>
        <end position="654"/>
    </location>
</feature>
<evidence type="ECO:0000313" key="7">
    <source>
        <dbReference type="EMBL" id="MCY0386540.1"/>
    </source>
</evidence>
<evidence type="ECO:0000256" key="2">
    <source>
        <dbReference type="ARBA" id="ARBA00022723"/>
    </source>
</evidence>
<feature type="region of interest" description="Disordered" evidence="4">
    <location>
        <begin position="1"/>
        <end position="28"/>
    </location>
</feature>
<dbReference type="EMBL" id="JAPMXC010000001">
    <property type="protein sequence ID" value="MCY0386540.1"/>
    <property type="molecule type" value="Genomic_DNA"/>
</dbReference>
<dbReference type="InterPro" id="IPR045087">
    <property type="entry name" value="Cu-oxidase_fam"/>
</dbReference>
<dbReference type="CDD" id="cd13900">
    <property type="entry name" value="CuRO_3_Tth-MCO_like"/>
    <property type="match status" value="1"/>
</dbReference>
<reference evidence="7" key="1">
    <citation type="submission" date="2022-11" db="EMBL/GenBank/DDBJ databases">
        <title>Robbsia betulipollinis sp. nov., isolated from pollen of birch (Betula pendula).</title>
        <authorList>
            <person name="Shi H."/>
            <person name="Ambika Manirajan B."/>
            <person name="Ratering S."/>
            <person name="Geissler-Plaum R."/>
            <person name="Schnell S."/>
        </authorList>
    </citation>
    <scope>NUCLEOTIDE SEQUENCE</scope>
    <source>
        <strain evidence="7">Bb-Pol-6</strain>
    </source>
</reference>
<feature type="domain" description="Plastocyanin-like" evidence="6">
    <location>
        <begin position="108"/>
        <end position="179"/>
    </location>
</feature>
<evidence type="ECO:0000256" key="4">
    <source>
        <dbReference type="SAM" id="MobiDB-lite"/>
    </source>
</evidence>
<dbReference type="Gene3D" id="2.60.40.420">
    <property type="entry name" value="Cupredoxins - blue copper proteins"/>
    <property type="match status" value="3"/>
</dbReference>
<evidence type="ECO:0000256" key="1">
    <source>
        <dbReference type="ARBA" id="ARBA00004418"/>
    </source>
</evidence>
<evidence type="ECO:0000259" key="5">
    <source>
        <dbReference type="Pfam" id="PF07731"/>
    </source>
</evidence>
<dbReference type="PROSITE" id="PS00080">
    <property type="entry name" value="MULTICOPPER_OXIDASE2"/>
    <property type="match status" value="1"/>
</dbReference>
<dbReference type="CDD" id="cd13853">
    <property type="entry name" value="CuRO_1_Tth-MCO_like"/>
    <property type="match status" value="1"/>
</dbReference>
<dbReference type="SUPFAM" id="SSF49503">
    <property type="entry name" value="Cupredoxins"/>
    <property type="match status" value="3"/>
</dbReference>
<dbReference type="Pfam" id="PF07732">
    <property type="entry name" value="Cu-oxidase_3"/>
    <property type="match status" value="1"/>
</dbReference>
<evidence type="ECO:0000313" key="8">
    <source>
        <dbReference type="Proteomes" id="UP001082899"/>
    </source>
</evidence>
<dbReference type="InterPro" id="IPR008972">
    <property type="entry name" value="Cupredoxin"/>
</dbReference>
<sequence>MTENALARLADGSSRGFNSARCASGDNPGGRSTSLLLDVQYGAYSLYNPATNAYDKVNLRSYNGCPMGPTVSINPGATLRVSLRNDLPAETASTCPAVMDPTTPACFNTVNLHLHGLHVSPSGHADNVLLHIAPGGSFQYRYDIPANHPAGTFWYHSHSHGSTAIDVTSGMEGVLIVRGTRTAAARGQNGGVADIDTILHRPVTKAAFPEHVFLFQQIEYGCFQDATATAPIADPTTYAWRCPGGKVGELRNYTAQLNFIADPRPAYAGEFNSTWSISGRYTQINGVVQPVFPSSNGVVPAGEIRRLRLVHGGNRDSINFKIVKADLSAFGMNMTGTVGTPQLDAATRAVTALLSGKSPAGQTTTLDRICSGEVVEQEEIAVDGLTRSAIVEKAVNPLNPGYRSDVLVAFPSPGLYCILDEAADAATTVNFRAGASRIKDRRLLSFARVGPGVNIPEYATDGAGHTKYWQYLRNQLTTANADLPGDVLANLRNLNTTAFAPQTEIAGVVSQKVPTVFSIDRSTGVSRFVINGESYDPNRIDYTATLGTVDEWRVSASAAGGHIFHIHINPFEVVDILNGAGTSIYDTTGACTAAEIATGDTQYCSLYHVFRDTMFIKAGYTAVLHTKYEDYTGEFVMHCHILDHEDQGMMQNIRIVSSKTAMWRKLVDPILAASRRTEDTVRLWAGLPARRSPLLANGLLDAPLCRAPSSGPTSFSGSRSRL</sequence>
<organism evidence="7 8">
    <name type="scientific">Robbsia betulipollinis</name>
    <dbReference type="NCBI Taxonomy" id="2981849"/>
    <lineage>
        <taxon>Bacteria</taxon>
        <taxon>Pseudomonadati</taxon>
        <taxon>Pseudomonadota</taxon>
        <taxon>Betaproteobacteria</taxon>
        <taxon>Burkholderiales</taxon>
        <taxon>Burkholderiaceae</taxon>
        <taxon>Robbsia</taxon>
    </lineage>
</organism>
<comment type="caution">
    <text evidence="7">The sequence shown here is derived from an EMBL/GenBank/DDBJ whole genome shotgun (WGS) entry which is preliminary data.</text>
</comment>
<accession>A0ABT3ZKS2</accession>